<gene>
    <name evidence="1" type="ORF">GMARGA_LOCUS10526</name>
</gene>
<organism evidence="1 2">
    <name type="scientific">Gigaspora margarita</name>
    <dbReference type="NCBI Taxonomy" id="4874"/>
    <lineage>
        <taxon>Eukaryota</taxon>
        <taxon>Fungi</taxon>
        <taxon>Fungi incertae sedis</taxon>
        <taxon>Mucoromycota</taxon>
        <taxon>Glomeromycotina</taxon>
        <taxon>Glomeromycetes</taxon>
        <taxon>Diversisporales</taxon>
        <taxon>Gigasporaceae</taxon>
        <taxon>Gigaspora</taxon>
    </lineage>
</organism>
<keyword evidence="2" id="KW-1185">Reference proteome</keyword>
<reference evidence="1 2" key="1">
    <citation type="submission" date="2021-06" db="EMBL/GenBank/DDBJ databases">
        <authorList>
            <person name="Kallberg Y."/>
            <person name="Tangrot J."/>
            <person name="Rosling A."/>
        </authorList>
    </citation>
    <scope>NUCLEOTIDE SEQUENCE [LARGE SCALE GENOMIC DNA]</scope>
    <source>
        <strain evidence="1 2">120-4 pot B 10/14</strain>
    </source>
</reference>
<protein>
    <submittedName>
        <fullName evidence="1">25885_t:CDS:1</fullName>
    </submittedName>
</protein>
<accession>A0ABN7UTK8</accession>
<comment type="caution">
    <text evidence="1">The sequence shown here is derived from an EMBL/GenBank/DDBJ whole genome shotgun (WGS) entry which is preliminary data.</text>
</comment>
<dbReference type="EMBL" id="CAJVQB010005910">
    <property type="protein sequence ID" value="CAG8672927.1"/>
    <property type="molecule type" value="Genomic_DNA"/>
</dbReference>
<sequence length="64" mass="7400">MQILILYLNNIQNLWEIFEETVIDSGQALGYNSDNGLLNKWELDSDKKSLYPIISETKNLLLTI</sequence>
<dbReference type="Proteomes" id="UP000789901">
    <property type="component" value="Unassembled WGS sequence"/>
</dbReference>
<evidence type="ECO:0000313" key="2">
    <source>
        <dbReference type="Proteomes" id="UP000789901"/>
    </source>
</evidence>
<proteinExistence type="predicted"/>
<evidence type="ECO:0000313" key="1">
    <source>
        <dbReference type="EMBL" id="CAG8672927.1"/>
    </source>
</evidence>
<name>A0ABN7UTK8_GIGMA</name>